<evidence type="ECO:0000256" key="2">
    <source>
        <dbReference type="ARBA" id="ARBA00022643"/>
    </source>
</evidence>
<evidence type="ECO:0000259" key="5">
    <source>
        <dbReference type="PROSITE" id="PS50113"/>
    </source>
</evidence>
<accession>A0A1P9WSR4</accession>
<dbReference type="EMBL" id="CP014263">
    <property type="protein sequence ID" value="AQG78390.1"/>
    <property type="molecule type" value="Genomic_DNA"/>
</dbReference>
<keyword evidence="6" id="KW-0418">Kinase</keyword>
<feature type="domain" description="PAC" evidence="5">
    <location>
        <begin position="136"/>
        <end position="180"/>
    </location>
</feature>
<dbReference type="AlphaFoldDB" id="A0A1P9WSR4"/>
<feature type="domain" description="PAS" evidence="4">
    <location>
        <begin position="80"/>
        <end position="135"/>
    </location>
</feature>
<dbReference type="CDD" id="cd00130">
    <property type="entry name" value="PAS"/>
    <property type="match status" value="1"/>
</dbReference>
<keyword evidence="2" id="KW-0288">FMN</keyword>
<proteinExistence type="predicted"/>
<dbReference type="OrthoDB" id="1120715at2"/>
<dbReference type="SUPFAM" id="SSF55785">
    <property type="entry name" value="PYP-like sensor domain (PAS domain)"/>
    <property type="match status" value="1"/>
</dbReference>
<dbReference type="PROSITE" id="PS50112">
    <property type="entry name" value="PAS"/>
    <property type="match status" value="1"/>
</dbReference>
<dbReference type="Gene3D" id="3.30.450.20">
    <property type="entry name" value="PAS domain"/>
    <property type="match status" value="1"/>
</dbReference>
<dbReference type="PROSITE" id="PS50113">
    <property type="entry name" value="PAC"/>
    <property type="match status" value="1"/>
</dbReference>
<dbReference type="GO" id="GO:0016301">
    <property type="term" value="F:kinase activity"/>
    <property type="evidence" value="ECO:0007669"/>
    <property type="project" value="UniProtKB-KW"/>
</dbReference>
<evidence type="ECO:0000313" key="6">
    <source>
        <dbReference type="EMBL" id="AQG78390.1"/>
    </source>
</evidence>
<dbReference type="RefSeq" id="WP_077129832.1">
    <property type="nucleotide sequence ID" value="NZ_CP014263.1"/>
</dbReference>
<dbReference type="STRING" id="1178516.AWR27_02995"/>
<dbReference type="KEGG" id="smon:AWR27_02995"/>
<dbReference type="InterPro" id="IPR035965">
    <property type="entry name" value="PAS-like_dom_sf"/>
</dbReference>
<keyword evidence="3" id="KW-0157">Chromophore</keyword>
<evidence type="ECO:0000259" key="4">
    <source>
        <dbReference type="PROSITE" id="PS50112"/>
    </source>
</evidence>
<organism evidence="6 7">
    <name type="scientific">Spirosoma montaniterrae</name>
    <dbReference type="NCBI Taxonomy" id="1178516"/>
    <lineage>
        <taxon>Bacteria</taxon>
        <taxon>Pseudomonadati</taxon>
        <taxon>Bacteroidota</taxon>
        <taxon>Cytophagia</taxon>
        <taxon>Cytophagales</taxon>
        <taxon>Cytophagaceae</taxon>
        <taxon>Spirosoma</taxon>
    </lineage>
</organism>
<sequence>MLTSESYVELVNRGYSQTRQEGSRAYPVACYEIFMLSRAQQRAKQREVMLFRQLTEIFDWTMPRRQRNGYVKKLEAGFTFILTDLSKTILWTSQSFLSMTGYAHGEAIGRSPSMLQGPDTDPNEVARIRASLDRANPVKVSLLNYRKNGEAYACRIAIDPLYNSQGELTHFLAVESEISY</sequence>
<dbReference type="Pfam" id="PF13426">
    <property type="entry name" value="PAS_9"/>
    <property type="match status" value="1"/>
</dbReference>
<gene>
    <name evidence="6" type="ORF">AWR27_02995</name>
</gene>
<keyword evidence="6" id="KW-0808">Transferase</keyword>
<dbReference type="PANTHER" id="PTHR47429">
    <property type="entry name" value="PROTEIN TWIN LOV 1"/>
    <property type="match status" value="1"/>
</dbReference>
<keyword evidence="1" id="KW-0285">Flavoprotein</keyword>
<evidence type="ECO:0000313" key="7">
    <source>
        <dbReference type="Proteomes" id="UP000187941"/>
    </source>
</evidence>
<dbReference type="PANTHER" id="PTHR47429:SF2">
    <property type="entry name" value="PROTEIN TWIN LOV 1"/>
    <property type="match status" value="1"/>
</dbReference>
<dbReference type="InterPro" id="IPR000014">
    <property type="entry name" value="PAS"/>
</dbReference>
<name>A0A1P9WSR4_9BACT</name>
<dbReference type="Proteomes" id="UP000187941">
    <property type="component" value="Chromosome"/>
</dbReference>
<protein>
    <submittedName>
        <fullName evidence="6">Histidine kinase</fullName>
    </submittedName>
</protein>
<reference evidence="6 7" key="1">
    <citation type="submission" date="2016-01" db="EMBL/GenBank/DDBJ databases">
        <authorList>
            <person name="Oliw E.H."/>
        </authorList>
    </citation>
    <scope>NUCLEOTIDE SEQUENCE [LARGE SCALE GENOMIC DNA]</scope>
    <source>
        <strain evidence="6 7">DY10</strain>
    </source>
</reference>
<evidence type="ECO:0000256" key="1">
    <source>
        <dbReference type="ARBA" id="ARBA00022630"/>
    </source>
</evidence>
<dbReference type="NCBIfam" id="TIGR00229">
    <property type="entry name" value="sensory_box"/>
    <property type="match status" value="1"/>
</dbReference>
<dbReference type="InterPro" id="IPR000700">
    <property type="entry name" value="PAS-assoc_C"/>
</dbReference>
<keyword evidence="7" id="KW-1185">Reference proteome</keyword>
<evidence type="ECO:0000256" key="3">
    <source>
        <dbReference type="ARBA" id="ARBA00022991"/>
    </source>
</evidence>